<reference evidence="1 2" key="1">
    <citation type="submission" date="2024-04" db="EMBL/GenBank/DDBJ databases">
        <title>Isolation of an actinomycete strain from pig manure.</title>
        <authorList>
            <person name="Gong T."/>
            <person name="Yu Z."/>
            <person name="An M."/>
            <person name="Wei C."/>
            <person name="Yang W."/>
            <person name="Liu L."/>
        </authorList>
    </citation>
    <scope>NUCLEOTIDE SEQUENCE [LARGE SCALE GENOMIC DNA]</scope>
    <source>
        <strain evidence="1 2">ZF39</strain>
    </source>
</reference>
<proteinExistence type="predicted"/>
<dbReference type="RefSeq" id="WP_425309525.1">
    <property type="nucleotide sequence ID" value="NZ_CP154795.1"/>
</dbReference>
<sequence length="146" mass="16429">MSRIVLVALLALVLAFMPGCVRSPRVEGHEWRPVNVIGDADGESSPLGVVFYLPDSRSGGLDERVDPQRYLIVELHYDGCPYSDPRFVGVGADRLEVRFTELLRECVRPIPMTAWFAIPWDELPAEVLVIDQFGENHVIRDRRLAG</sequence>
<evidence type="ECO:0000313" key="2">
    <source>
        <dbReference type="Proteomes" id="UP001442841"/>
    </source>
</evidence>
<gene>
    <name evidence="1" type="ORF">AADG42_12415</name>
</gene>
<organism evidence="1 2">
    <name type="scientific">Ammonicoccus fulvus</name>
    <dbReference type="NCBI Taxonomy" id="3138240"/>
    <lineage>
        <taxon>Bacteria</taxon>
        <taxon>Bacillati</taxon>
        <taxon>Actinomycetota</taxon>
        <taxon>Actinomycetes</taxon>
        <taxon>Propionibacteriales</taxon>
        <taxon>Propionibacteriaceae</taxon>
        <taxon>Ammonicoccus</taxon>
    </lineage>
</organism>
<dbReference type="Proteomes" id="UP001442841">
    <property type="component" value="Chromosome"/>
</dbReference>
<name>A0ABZ3FTC8_9ACTN</name>
<evidence type="ECO:0008006" key="3">
    <source>
        <dbReference type="Google" id="ProtNLM"/>
    </source>
</evidence>
<accession>A0ABZ3FTC8</accession>
<dbReference type="EMBL" id="CP154795">
    <property type="protein sequence ID" value="XAN08072.1"/>
    <property type="molecule type" value="Genomic_DNA"/>
</dbReference>
<protein>
    <recommendedName>
        <fullName evidence="3">Lipoprotein</fullName>
    </recommendedName>
</protein>
<evidence type="ECO:0000313" key="1">
    <source>
        <dbReference type="EMBL" id="XAN08072.1"/>
    </source>
</evidence>
<keyword evidence="2" id="KW-1185">Reference proteome</keyword>